<reference evidence="2" key="3">
    <citation type="submission" date="2025-09" db="UniProtKB">
        <authorList>
            <consortium name="Ensembl"/>
        </authorList>
    </citation>
    <scope>IDENTIFICATION</scope>
</reference>
<keyword evidence="3" id="KW-1185">Reference proteome</keyword>
<evidence type="ECO:0000313" key="3">
    <source>
        <dbReference type="Proteomes" id="UP000472268"/>
    </source>
</evidence>
<protein>
    <submittedName>
        <fullName evidence="2">Uncharacterized protein</fullName>
    </submittedName>
</protein>
<feature type="region of interest" description="Disordered" evidence="1">
    <location>
        <begin position="47"/>
        <end position="100"/>
    </location>
</feature>
<dbReference type="AlphaFoldDB" id="A0A673UU30"/>
<dbReference type="Ensembl" id="ENSSSUT00005032050.1">
    <property type="protein sequence ID" value="ENSSSUP00005028059.1"/>
    <property type="gene ID" value="ENSSSUG00005018143.1"/>
</dbReference>
<accession>A0A673UU30</accession>
<reference evidence="2 3" key="1">
    <citation type="submission" date="2019-05" db="EMBL/GenBank/DDBJ databases">
        <title>A Chromosome-scale Meerkat (S. suricatta) Genome Assembly.</title>
        <authorList>
            <person name="Dudchenko O."/>
            <person name="Lieberman Aiden E."/>
            <person name="Tung J."/>
            <person name="Barreiro L.B."/>
            <person name="Clutton-Brock T.H."/>
        </authorList>
    </citation>
    <scope>NUCLEOTIDE SEQUENCE [LARGE SCALE GENOMIC DNA]</scope>
</reference>
<name>A0A673UU30_SURSU</name>
<dbReference type="Proteomes" id="UP000472268">
    <property type="component" value="Chromosome 16"/>
</dbReference>
<evidence type="ECO:0000256" key="1">
    <source>
        <dbReference type="SAM" id="MobiDB-lite"/>
    </source>
</evidence>
<sequence length="100" mass="10895">RTPILSTTKAWLPDFGDTCVASNPVAAAWVRRLHDHQPLALLRQAQEREEAHQQLQQQQQDVGQPPGGGTRVTQTQPRTQLGGMAPAVAAACRSPATRHE</sequence>
<reference evidence="2" key="2">
    <citation type="submission" date="2025-08" db="UniProtKB">
        <authorList>
            <consortium name="Ensembl"/>
        </authorList>
    </citation>
    <scope>IDENTIFICATION</scope>
</reference>
<organism evidence="2 3">
    <name type="scientific">Suricata suricatta</name>
    <name type="common">Meerkat</name>
    <dbReference type="NCBI Taxonomy" id="37032"/>
    <lineage>
        <taxon>Eukaryota</taxon>
        <taxon>Metazoa</taxon>
        <taxon>Chordata</taxon>
        <taxon>Craniata</taxon>
        <taxon>Vertebrata</taxon>
        <taxon>Euteleostomi</taxon>
        <taxon>Mammalia</taxon>
        <taxon>Eutheria</taxon>
        <taxon>Laurasiatheria</taxon>
        <taxon>Carnivora</taxon>
        <taxon>Feliformia</taxon>
        <taxon>Herpestidae</taxon>
        <taxon>Suricata</taxon>
    </lineage>
</organism>
<proteinExistence type="predicted"/>
<feature type="compositionally biased region" description="Low complexity" evidence="1">
    <location>
        <begin position="85"/>
        <end position="100"/>
    </location>
</feature>
<evidence type="ECO:0000313" key="2">
    <source>
        <dbReference type="Ensembl" id="ENSSSUP00005028059.1"/>
    </source>
</evidence>